<evidence type="ECO:0000313" key="1">
    <source>
        <dbReference type="EMBL" id="KAH7854883.1"/>
    </source>
</evidence>
<comment type="caution">
    <text evidence="1">The sequence shown here is derived from an EMBL/GenBank/DDBJ whole genome shotgun (WGS) entry which is preliminary data.</text>
</comment>
<name>A0ACB7YN16_9ERIC</name>
<proteinExistence type="predicted"/>
<dbReference type="EMBL" id="CM037161">
    <property type="protein sequence ID" value="KAH7854883.1"/>
    <property type="molecule type" value="Genomic_DNA"/>
</dbReference>
<organism evidence="1 2">
    <name type="scientific">Vaccinium darrowii</name>
    <dbReference type="NCBI Taxonomy" id="229202"/>
    <lineage>
        <taxon>Eukaryota</taxon>
        <taxon>Viridiplantae</taxon>
        <taxon>Streptophyta</taxon>
        <taxon>Embryophyta</taxon>
        <taxon>Tracheophyta</taxon>
        <taxon>Spermatophyta</taxon>
        <taxon>Magnoliopsida</taxon>
        <taxon>eudicotyledons</taxon>
        <taxon>Gunneridae</taxon>
        <taxon>Pentapetalae</taxon>
        <taxon>asterids</taxon>
        <taxon>Ericales</taxon>
        <taxon>Ericaceae</taxon>
        <taxon>Vaccinioideae</taxon>
        <taxon>Vaccinieae</taxon>
        <taxon>Vaccinium</taxon>
    </lineage>
</organism>
<keyword evidence="2" id="KW-1185">Reference proteome</keyword>
<reference evidence="1 2" key="1">
    <citation type="journal article" date="2021" name="Hortic Res">
        <title>High-quality reference genome and annotation aids understanding of berry development for evergreen blueberry (Vaccinium darrowii).</title>
        <authorList>
            <person name="Yu J."/>
            <person name="Hulse-Kemp A.M."/>
            <person name="Babiker E."/>
            <person name="Staton M."/>
        </authorList>
    </citation>
    <scope>NUCLEOTIDE SEQUENCE [LARGE SCALE GENOMIC DNA]</scope>
    <source>
        <strain evidence="2">cv. NJ 8807/NJ 8810</strain>
        <tissue evidence="1">Young leaf</tissue>
    </source>
</reference>
<dbReference type="Proteomes" id="UP000828048">
    <property type="component" value="Chromosome 11"/>
</dbReference>
<evidence type="ECO:0000313" key="2">
    <source>
        <dbReference type="Proteomes" id="UP000828048"/>
    </source>
</evidence>
<sequence>MIDGEDSVEAADVAELVVGLTMEDFATVAVEELDIFGVVGEFEDVQRLAAELCGRLHPQFRLVTGIQIRGTDSIVLPAMLEIRNTVENILLWPSLDGDEGTPSIPLIVSPLSKDRV</sequence>
<protein>
    <submittedName>
        <fullName evidence="1">Uncharacterized protein</fullName>
    </submittedName>
</protein>
<gene>
    <name evidence="1" type="ORF">Vadar_018724</name>
</gene>
<accession>A0ACB7YN16</accession>